<dbReference type="AlphaFoldDB" id="A0A6J5ZYJ8"/>
<dbReference type="GO" id="GO:0000166">
    <property type="term" value="F:nucleotide binding"/>
    <property type="evidence" value="ECO:0007669"/>
    <property type="project" value="InterPro"/>
</dbReference>
<sequence>MNLAFAGAGMISLVHAMAAEATESPILAIASRTEARAAERAGQVGAKAVTFDQLPAGADAVVVCTPPDRHTEGTLQALAAGCVVLVEKPLASTLAEADAIVAAGGQVVYAENLAFSPLVVRTSQLVTEIGSLNYMEIRQLSPRPSWGEFLDPTRGGGVLFDLGSHAIALALLLAGSDAPVGVQANLEHSSDIEVDDYAEVFIDFASGLRARIETSWRHPDAVWDIQVSSDSGVVRTELMPQPGIEHNGESVVLAALPGVTDAHIEQLGYVDQMLTVRDVVAGAPSPIDARFGRRVLDVICAAYASAHQPQSVIPLPFTGRRDRTPHQLWSDTVGS</sequence>
<dbReference type="Gene3D" id="3.40.50.720">
    <property type="entry name" value="NAD(P)-binding Rossmann-like Domain"/>
    <property type="match status" value="1"/>
</dbReference>
<evidence type="ECO:0000256" key="2">
    <source>
        <dbReference type="ARBA" id="ARBA00023002"/>
    </source>
</evidence>
<dbReference type="InterPro" id="IPR000683">
    <property type="entry name" value="Gfo/Idh/MocA-like_OxRdtase_N"/>
</dbReference>
<dbReference type="Gene3D" id="3.30.360.10">
    <property type="entry name" value="Dihydrodipicolinate Reductase, domain 2"/>
    <property type="match status" value="1"/>
</dbReference>
<dbReference type="InterPro" id="IPR051317">
    <property type="entry name" value="Gfo/Idh/MocA_oxidoreduct"/>
</dbReference>
<name>A0A6J5ZYJ8_9ZZZZ</name>
<organism evidence="5">
    <name type="scientific">freshwater metagenome</name>
    <dbReference type="NCBI Taxonomy" id="449393"/>
    <lineage>
        <taxon>unclassified sequences</taxon>
        <taxon>metagenomes</taxon>
        <taxon>ecological metagenomes</taxon>
    </lineage>
</organism>
<accession>A0A6J5ZYJ8</accession>
<gene>
    <name evidence="5" type="ORF">UFOPK3331_01922</name>
</gene>
<protein>
    <submittedName>
        <fullName evidence="5">Unannotated protein</fullName>
    </submittedName>
</protein>
<reference evidence="5" key="1">
    <citation type="submission" date="2020-05" db="EMBL/GenBank/DDBJ databases">
        <authorList>
            <person name="Chiriac C."/>
            <person name="Salcher M."/>
            <person name="Ghai R."/>
            <person name="Kavagutti S V."/>
        </authorList>
    </citation>
    <scope>NUCLEOTIDE SEQUENCE</scope>
</reference>
<keyword evidence="2" id="KW-0560">Oxidoreductase</keyword>
<dbReference type="EMBL" id="CAESAL010000116">
    <property type="protein sequence ID" value="CAB4346608.1"/>
    <property type="molecule type" value="Genomic_DNA"/>
</dbReference>
<dbReference type="SUPFAM" id="SSF51735">
    <property type="entry name" value="NAD(P)-binding Rossmann-fold domains"/>
    <property type="match status" value="1"/>
</dbReference>
<feature type="domain" description="GFO/IDH/MocA-like oxidoreductase" evidence="4">
    <location>
        <begin position="128"/>
        <end position="231"/>
    </location>
</feature>
<evidence type="ECO:0000313" key="5">
    <source>
        <dbReference type="EMBL" id="CAB4346608.1"/>
    </source>
</evidence>
<dbReference type="SUPFAM" id="SSF55347">
    <property type="entry name" value="Glyceraldehyde-3-phosphate dehydrogenase-like, C-terminal domain"/>
    <property type="match status" value="1"/>
</dbReference>
<evidence type="ECO:0000256" key="1">
    <source>
        <dbReference type="ARBA" id="ARBA00010928"/>
    </source>
</evidence>
<proteinExistence type="inferred from homology"/>
<dbReference type="GO" id="GO:0016491">
    <property type="term" value="F:oxidoreductase activity"/>
    <property type="evidence" value="ECO:0007669"/>
    <property type="project" value="UniProtKB-KW"/>
</dbReference>
<comment type="similarity">
    <text evidence="1">Belongs to the Gfo/Idh/MocA family.</text>
</comment>
<dbReference type="PANTHER" id="PTHR43708">
    <property type="entry name" value="CONSERVED EXPRESSED OXIDOREDUCTASE (EUROFUNG)"/>
    <property type="match status" value="1"/>
</dbReference>
<dbReference type="InterPro" id="IPR055170">
    <property type="entry name" value="GFO_IDH_MocA-like_dom"/>
</dbReference>
<dbReference type="PANTHER" id="PTHR43708:SF5">
    <property type="entry name" value="CONSERVED EXPRESSED OXIDOREDUCTASE (EUROFUNG)-RELATED"/>
    <property type="match status" value="1"/>
</dbReference>
<feature type="domain" description="Gfo/Idh/MocA-like oxidoreductase N-terminal" evidence="3">
    <location>
        <begin position="2"/>
        <end position="103"/>
    </location>
</feature>
<evidence type="ECO:0000259" key="4">
    <source>
        <dbReference type="Pfam" id="PF22725"/>
    </source>
</evidence>
<dbReference type="InterPro" id="IPR036291">
    <property type="entry name" value="NAD(P)-bd_dom_sf"/>
</dbReference>
<dbReference type="Pfam" id="PF01408">
    <property type="entry name" value="GFO_IDH_MocA"/>
    <property type="match status" value="1"/>
</dbReference>
<evidence type="ECO:0000259" key="3">
    <source>
        <dbReference type="Pfam" id="PF01408"/>
    </source>
</evidence>
<dbReference type="Pfam" id="PF22725">
    <property type="entry name" value="GFO_IDH_MocA_C3"/>
    <property type="match status" value="1"/>
</dbReference>